<feature type="binding site" evidence="4">
    <location>
        <position position="113"/>
    </location>
    <ligand>
        <name>Fe cation</name>
        <dbReference type="ChEBI" id="CHEBI:24875"/>
        <label>1</label>
    </ligand>
</feature>
<feature type="binding site" evidence="4">
    <location>
        <position position="108"/>
    </location>
    <ligand>
        <name>Fe cation</name>
        <dbReference type="ChEBI" id="CHEBI:24875"/>
        <label>2</label>
    </ligand>
</feature>
<accession>A0A1S6QCV0</accession>
<dbReference type="EMBL" id="KY007312">
    <property type="protein sequence ID" value="AQV13610.1"/>
    <property type="molecule type" value="mRNA"/>
</dbReference>
<keyword evidence="3 4" id="KW-0408">Iron</keyword>
<dbReference type="GO" id="GO:0005506">
    <property type="term" value="F:iron ion binding"/>
    <property type="evidence" value="ECO:0007669"/>
    <property type="project" value="InterPro"/>
</dbReference>
<dbReference type="NCBIfam" id="TIGR02481">
    <property type="entry name" value="hemeryth_dom"/>
    <property type="match status" value="1"/>
</dbReference>
<organism evidence="6">
    <name type="scientific">Chaetozone sp. EP-2017</name>
    <dbReference type="NCBI Taxonomy" id="1964461"/>
    <lineage>
        <taxon>Eukaryota</taxon>
        <taxon>Metazoa</taxon>
        <taxon>Spiralia</taxon>
        <taxon>Lophotrochozoa</taxon>
        <taxon>Annelida</taxon>
        <taxon>Polychaeta</taxon>
        <taxon>Sedentaria</taxon>
        <taxon>Canalipalpata</taxon>
        <taxon>Terebellida</taxon>
        <taxon>Cirratuliformia</taxon>
        <taxon>Cirratulidae</taxon>
        <taxon>Chaetozone</taxon>
    </lineage>
</organism>
<keyword evidence="2 4" id="KW-0479">Metal-binding</keyword>
<dbReference type="InterPro" id="IPR035938">
    <property type="entry name" value="Hemerythrin-like_sf"/>
</dbReference>
<dbReference type="InterPro" id="IPR012312">
    <property type="entry name" value="Hemerythrin-like"/>
</dbReference>
<reference evidence="6" key="1">
    <citation type="submission" date="2016-10" db="EMBL/GenBank/DDBJ databases">
        <title>Discovery and evolution of novel hemerythrin genes in annelid worms.</title>
        <authorList>
            <person name="Costa-Paiva E.M."/>
            <person name="Whelan N.V."/>
            <person name="Waits D.S."/>
            <person name="Santos S."/>
            <person name="Schrago C.G."/>
            <person name="Halanych K.M."/>
        </authorList>
    </citation>
    <scope>NUCLEOTIDE SEQUENCE</scope>
</reference>
<dbReference type="CDD" id="cd12107">
    <property type="entry name" value="Hemerythrin"/>
    <property type="match status" value="1"/>
</dbReference>
<dbReference type="NCBIfam" id="TIGR00058">
    <property type="entry name" value="Hemerythrin"/>
    <property type="match status" value="1"/>
</dbReference>
<dbReference type="InterPro" id="IPR002063">
    <property type="entry name" value="Haemerythrin"/>
</dbReference>
<evidence type="ECO:0000259" key="5">
    <source>
        <dbReference type="Pfam" id="PF01814"/>
    </source>
</evidence>
<feature type="binding site" evidence="4">
    <location>
        <position position="26"/>
    </location>
    <ligand>
        <name>Fe cation</name>
        <dbReference type="ChEBI" id="CHEBI:24875"/>
        <label>1</label>
    </ligand>
</feature>
<feature type="binding site" evidence="4">
    <location>
        <position position="56"/>
    </location>
    <ligand>
        <name>Fe cation</name>
        <dbReference type="ChEBI" id="CHEBI:24875"/>
        <label>1</label>
    </ligand>
</feature>
<dbReference type="InterPro" id="IPR012827">
    <property type="entry name" value="Hemerythrin_metal-bd"/>
</dbReference>
<evidence type="ECO:0000256" key="3">
    <source>
        <dbReference type="ARBA" id="ARBA00023004"/>
    </source>
</evidence>
<dbReference type="PANTHER" id="PTHR37164">
    <property type="entry name" value="BACTERIOHEMERYTHRIN"/>
    <property type="match status" value="1"/>
</dbReference>
<evidence type="ECO:0000256" key="1">
    <source>
        <dbReference type="ARBA" id="ARBA00010587"/>
    </source>
</evidence>
<dbReference type="PROSITE" id="PS00550">
    <property type="entry name" value="HEMERYTHRINS"/>
    <property type="match status" value="1"/>
</dbReference>
<name>A0A1S6QCV0_9ANNE</name>
<dbReference type="PANTHER" id="PTHR37164:SF1">
    <property type="entry name" value="BACTERIOHEMERYTHRIN"/>
    <property type="match status" value="1"/>
</dbReference>
<feature type="domain" description="Hemerythrin-like" evidence="5">
    <location>
        <begin position="19"/>
        <end position="118"/>
    </location>
</feature>
<protein>
    <submittedName>
        <fullName evidence="6">Hemerythrin</fullName>
    </submittedName>
</protein>
<dbReference type="SUPFAM" id="SSF47188">
    <property type="entry name" value="Hemerythrin-like"/>
    <property type="match status" value="1"/>
</dbReference>
<dbReference type="Gene3D" id="1.20.120.50">
    <property type="entry name" value="Hemerythrin-like"/>
    <property type="match status" value="1"/>
</dbReference>
<feature type="binding site" evidence="4">
    <location>
        <position position="113"/>
    </location>
    <ligand>
        <name>Fe cation</name>
        <dbReference type="ChEBI" id="CHEBI:24875"/>
        <label>2</label>
    </ligand>
</feature>
<feature type="binding site" evidence="4">
    <location>
        <position position="60"/>
    </location>
    <ligand>
        <name>Fe cation</name>
        <dbReference type="ChEBI" id="CHEBI:24875"/>
        <label>1</label>
    </ligand>
</feature>
<feature type="binding site" evidence="4">
    <location>
        <position position="75"/>
    </location>
    <ligand>
        <name>Fe cation</name>
        <dbReference type="ChEBI" id="CHEBI:24875"/>
        <label>2</label>
    </ligand>
</feature>
<sequence>MGFDVPEPFAWDESFRVDYDTIDTEHKGLFVAIFDVAAAPSDNAKVQTLLTKVTNHFTSEEGMMTKAGYADIVAHKKLHADFIDKVKGLAAPVDDGTVKFAKSWLVNHIKTTDVKYKGKL</sequence>
<dbReference type="InterPro" id="IPR016131">
    <property type="entry name" value="Haemerythrin_Fe_BS"/>
</dbReference>
<feature type="binding site" evidence="4">
    <location>
        <position position="60"/>
    </location>
    <ligand>
        <name>Fe cation</name>
        <dbReference type="ChEBI" id="CHEBI:24875"/>
        <label>2</label>
    </ligand>
</feature>
<comment type="similarity">
    <text evidence="1">Belongs to the hemerythrin family.</text>
</comment>
<dbReference type="AlphaFoldDB" id="A0A1S6QCV0"/>
<proteinExistence type="evidence at transcript level"/>
<dbReference type="PRINTS" id="PR00186">
    <property type="entry name" value="HEMERYTHRIN"/>
</dbReference>
<evidence type="ECO:0000313" key="6">
    <source>
        <dbReference type="EMBL" id="AQV13610.1"/>
    </source>
</evidence>
<dbReference type="InterPro" id="IPR050669">
    <property type="entry name" value="Hemerythrin"/>
</dbReference>
<dbReference type="Pfam" id="PF01814">
    <property type="entry name" value="Hemerythrin"/>
    <property type="match status" value="1"/>
</dbReference>
<evidence type="ECO:0000256" key="4">
    <source>
        <dbReference type="PIRSR" id="PIRSR002033-1"/>
    </source>
</evidence>
<feature type="binding site" evidence="4">
    <location>
        <position position="79"/>
    </location>
    <ligand>
        <name>Fe cation</name>
        <dbReference type="ChEBI" id="CHEBI:24875"/>
        <label>2</label>
    </ligand>
</feature>
<evidence type="ECO:0000256" key="2">
    <source>
        <dbReference type="ARBA" id="ARBA00022723"/>
    </source>
</evidence>
<dbReference type="PIRSF" id="PIRSF002033">
    <property type="entry name" value="Hemerythrin"/>
    <property type="match status" value="1"/>
</dbReference>